<geneLocation type="plasmid" evidence="2">
    <name>pQBR57</name>
</geneLocation>
<feature type="chain" id="PRO_5005186805" description="Lipoprotein" evidence="1">
    <location>
        <begin position="19"/>
        <end position="302"/>
    </location>
</feature>
<proteinExistence type="predicted"/>
<sequence length="302" mass="34145">MKKLRFAVLALAFALAAAGCREEKSRNEAGLSEATYQPSKVAVQPMALPSEHSVFKIGGKFKDPQLPQPWHQPNTWVVYMAAPGWITGGFDIVDRLSTDAVAISKVRDFITANHLRDQVKVAWLQYDQNPNPRYMDSLKAVPDNFIPLFLKPAGPQVDFYIYSPAVRTGGRQGTMAYDKWLKPYLPFAKKEGSDYVAATDFQRNEGFNDTNGPYWDNWARHWFIVNPQGEVVDAYFSNLGHHYIQGADKPINSLIHHLKLDADSLIIPKVVTYQYKSTYTAPYWNKVDTDFREVLGIDGAPK</sequence>
<reference evidence="2" key="2">
    <citation type="submission" date="2015-06" db="EMBL/GenBank/DDBJ databases">
        <title>Environmentally co-occuring mercury resistance plasmids are genetically and phenotypically diverse and confer variable context-dependent fitness effects.</title>
        <authorList>
            <person name="Hall J.P.J."/>
            <person name="Harrison E."/>
            <person name="Lilley A.K."/>
            <person name="Paterson S."/>
            <person name="Spiers A.J."/>
            <person name="Brockhurst M.A."/>
        </authorList>
    </citation>
    <scope>NUCLEOTIDE SEQUENCE [LARGE SCALE GENOMIC DNA]</scope>
    <source>
        <strain evidence="2">SBW25</strain>
        <plasmid evidence="2">pQBR57</plasmid>
    </source>
</reference>
<dbReference type="PROSITE" id="PS51257">
    <property type="entry name" value="PROKAR_LIPOPROTEIN"/>
    <property type="match status" value="1"/>
</dbReference>
<keyword evidence="2" id="KW-0614">Plasmid</keyword>
<name>A0A0G4E4S1_PSEFS</name>
<dbReference type="RefSeq" id="WP_192963365.1">
    <property type="nucleotide sequence ID" value="NZ_LN713926.1"/>
</dbReference>
<protein>
    <recommendedName>
        <fullName evidence="3">Lipoprotein</fullName>
    </recommendedName>
</protein>
<gene>
    <name evidence="2" type="ORF">PQBR57_0221</name>
</gene>
<feature type="signal peptide" evidence="1">
    <location>
        <begin position="1"/>
        <end position="18"/>
    </location>
</feature>
<evidence type="ECO:0000256" key="1">
    <source>
        <dbReference type="SAM" id="SignalP"/>
    </source>
</evidence>
<reference evidence="2" key="1">
    <citation type="submission" date="2014-12" db="EMBL/GenBank/DDBJ databases">
        <authorList>
            <person name="Hall J."/>
        </authorList>
    </citation>
    <scope>NUCLEOTIDE SEQUENCE [LARGE SCALE GENOMIC DNA]</scope>
    <source>
        <strain evidence="2">SBW25</strain>
        <plasmid evidence="2">pQBR57</plasmid>
    </source>
</reference>
<dbReference type="AlphaFoldDB" id="A0A0G4E4S1"/>
<dbReference type="EMBL" id="LN713926">
    <property type="protein sequence ID" value="CEK42174.1"/>
    <property type="molecule type" value="Genomic_DNA"/>
</dbReference>
<evidence type="ECO:0000313" key="2">
    <source>
        <dbReference type="EMBL" id="CEK42174.1"/>
    </source>
</evidence>
<accession>A0A0G4E4S1</accession>
<keyword evidence="1" id="KW-0732">Signal</keyword>
<evidence type="ECO:0008006" key="3">
    <source>
        <dbReference type="Google" id="ProtNLM"/>
    </source>
</evidence>
<organism evidence="2">
    <name type="scientific">Pseudomonas fluorescens (strain SBW25)</name>
    <dbReference type="NCBI Taxonomy" id="216595"/>
    <lineage>
        <taxon>Bacteria</taxon>
        <taxon>Pseudomonadati</taxon>
        <taxon>Pseudomonadota</taxon>
        <taxon>Gammaproteobacteria</taxon>
        <taxon>Pseudomonadales</taxon>
        <taxon>Pseudomonadaceae</taxon>
        <taxon>Pseudomonas</taxon>
    </lineage>
</organism>